<dbReference type="PANTHER" id="PTHR42850:SF4">
    <property type="entry name" value="ZINC-DEPENDENT ENDOPOLYPHOSPHATASE"/>
    <property type="match status" value="1"/>
</dbReference>
<dbReference type="InterPro" id="IPR004843">
    <property type="entry name" value="Calcineurin-like_PHP"/>
</dbReference>
<dbReference type="Gene3D" id="3.60.21.10">
    <property type="match status" value="1"/>
</dbReference>
<dbReference type="PANTHER" id="PTHR42850">
    <property type="entry name" value="METALLOPHOSPHOESTERASE"/>
    <property type="match status" value="1"/>
</dbReference>
<comment type="caution">
    <text evidence="2">The sequence shown here is derived from an EMBL/GenBank/DDBJ whole genome shotgun (WGS) entry which is preliminary data.</text>
</comment>
<reference evidence="2 3" key="1">
    <citation type="submission" date="2020-08" db="EMBL/GenBank/DDBJ databases">
        <title>Genomic Encyclopedia of Type Strains, Phase IV (KMG-IV): sequencing the most valuable type-strain genomes for metagenomic binning, comparative biology and taxonomic classification.</title>
        <authorList>
            <person name="Goeker M."/>
        </authorList>
    </citation>
    <scope>NUCLEOTIDE SEQUENCE [LARGE SCALE GENOMIC DNA]</scope>
    <source>
        <strain evidence="2 3">DSM 26385</strain>
    </source>
</reference>
<keyword evidence="3" id="KW-1185">Reference proteome</keyword>
<sequence>MLKLFINKLGARTAATTAITASRSRRRIDLGDDIPAYSIYAIGDVHGRLDLLLAAEKKIEADLNETGDRGLIVTLGDHIDRGPHSAGVISHLLKPLPDVMRRLALCGNHEAAFLDFMDDPLSNMWWLEYGGRDTLLSYGVDIDYFMSKRKLLAEDLRRAMQESVPVEHVDFLKAMPISLRASHFVFVHAGLRPGIALNAQTDQDMLWIREPFLSEGPRMDYTVIHGHTPSDDLDLGPNRIGIDTNAVTTGQLTVLKIERGRAHLLG</sequence>
<dbReference type="AlphaFoldDB" id="A0A7W6K2A2"/>
<dbReference type="InterPro" id="IPR050126">
    <property type="entry name" value="Ap4A_hydrolase"/>
</dbReference>
<dbReference type="SUPFAM" id="SSF56300">
    <property type="entry name" value="Metallo-dependent phosphatases"/>
    <property type="match status" value="1"/>
</dbReference>
<dbReference type="GO" id="GO:0008803">
    <property type="term" value="F:bis(5'-nucleosyl)-tetraphosphatase (symmetrical) activity"/>
    <property type="evidence" value="ECO:0007669"/>
    <property type="project" value="TreeGrafter"/>
</dbReference>
<keyword evidence="2" id="KW-0378">Hydrolase</keyword>
<organism evidence="2 3">
    <name type="scientific">Allorhizobium borbori</name>
    <dbReference type="NCBI Taxonomy" id="485907"/>
    <lineage>
        <taxon>Bacteria</taxon>
        <taxon>Pseudomonadati</taxon>
        <taxon>Pseudomonadota</taxon>
        <taxon>Alphaproteobacteria</taxon>
        <taxon>Hyphomicrobiales</taxon>
        <taxon>Rhizobiaceae</taxon>
        <taxon>Rhizobium/Agrobacterium group</taxon>
        <taxon>Allorhizobium</taxon>
    </lineage>
</organism>
<dbReference type="Pfam" id="PF00149">
    <property type="entry name" value="Metallophos"/>
    <property type="match status" value="1"/>
</dbReference>
<protein>
    <submittedName>
        <fullName evidence="2">Serine/threonine protein phosphatase 1</fullName>
        <ecNumber evidence="2">3.1.3.16</ecNumber>
    </submittedName>
</protein>
<dbReference type="GO" id="GO:0110154">
    <property type="term" value="P:RNA decapping"/>
    <property type="evidence" value="ECO:0007669"/>
    <property type="project" value="TreeGrafter"/>
</dbReference>
<dbReference type="GO" id="GO:0004722">
    <property type="term" value="F:protein serine/threonine phosphatase activity"/>
    <property type="evidence" value="ECO:0007669"/>
    <property type="project" value="UniProtKB-EC"/>
</dbReference>
<evidence type="ECO:0000259" key="1">
    <source>
        <dbReference type="Pfam" id="PF00149"/>
    </source>
</evidence>
<evidence type="ECO:0000313" key="2">
    <source>
        <dbReference type="EMBL" id="MBB4103840.1"/>
    </source>
</evidence>
<dbReference type="GO" id="GO:0005737">
    <property type="term" value="C:cytoplasm"/>
    <property type="evidence" value="ECO:0007669"/>
    <property type="project" value="TreeGrafter"/>
</dbReference>
<feature type="domain" description="Calcineurin-like phosphoesterase" evidence="1">
    <location>
        <begin position="38"/>
        <end position="231"/>
    </location>
</feature>
<evidence type="ECO:0000313" key="3">
    <source>
        <dbReference type="Proteomes" id="UP000584824"/>
    </source>
</evidence>
<dbReference type="RefSeq" id="WP_183792733.1">
    <property type="nucleotide sequence ID" value="NZ_JACIDU010000008.1"/>
</dbReference>
<dbReference type="EC" id="3.1.3.16" evidence="2"/>
<dbReference type="InterPro" id="IPR029052">
    <property type="entry name" value="Metallo-depent_PP-like"/>
</dbReference>
<dbReference type="EMBL" id="JACIDU010000008">
    <property type="protein sequence ID" value="MBB4103840.1"/>
    <property type="molecule type" value="Genomic_DNA"/>
</dbReference>
<gene>
    <name evidence="2" type="ORF">GGQ66_002408</name>
</gene>
<name>A0A7W6K2A2_9HYPH</name>
<dbReference type="Proteomes" id="UP000584824">
    <property type="component" value="Unassembled WGS sequence"/>
</dbReference>
<proteinExistence type="predicted"/>
<accession>A0A7W6K2A2</accession>